<proteinExistence type="predicted"/>
<evidence type="ECO:0000313" key="2">
    <source>
        <dbReference type="Proteomes" id="UP001164746"/>
    </source>
</evidence>
<reference evidence="1" key="1">
    <citation type="submission" date="2022-11" db="EMBL/GenBank/DDBJ databases">
        <title>Centuries of genome instability and evolution in soft-shell clam transmissible cancer (bioRxiv).</title>
        <authorList>
            <person name="Hart S.F.M."/>
            <person name="Yonemitsu M.A."/>
            <person name="Giersch R.M."/>
            <person name="Beal B.F."/>
            <person name="Arriagada G."/>
            <person name="Davis B.W."/>
            <person name="Ostrander E.A."/>
            <person name="Goff S.P."/>
            <person name="Metzger M.J."/>
        </authorList>
    </citation>
    <scope>NUCLEOTIDE SEQUENCE</scope>
    <source>
        <strain evidence="1">MELC-2E11</strain>
        <tissue evidence="1">Siphon/mantle</tissue>
    </source>
</reference>
<protein>
    <submittedName>
        <fullName evidence="1">Uncharacterized protein</fullName>
    </submittedName>
</protein>
<dbReference type="PANTHER" id="PTHR46704:SF1">
    <property type="entry name" value="TELOMERE LENGTH REGULATION PROTEIN TEL2 HOMOLOG"/>
    <property type="match status" value="1"/>
</dbReference>
<organism evidence="1 2">
    <name type="scientific">Mya arenaria</name>
    <name type="common">Soft-shell clam</name>
    <dbReference type="NCBI Taxonomy" id="6604"/>
    <lineage>
        <taxon>Eukaryota</taxon>
        <taxon>Metazoa</taxon>
        <taxon>Spiralia</taxon>
        <taxon>Lophotrochozoa</taxon>
        <taxon>Mollusca</taxon>
        <taxon>Bivalvia</taxon>
        <taxon>Autobranchia</taxon>
        <taxon>Heteroconchia</taxon>
        <taxon>Euheterodonta</taxon>
        <taxon>Imparidentia</taxon>
        <taxon>Neoheterodontei</taxon>
        <taxon>Myida</taxon>
        <taxon>Myoidea</taxon>
        <taxon>Myidae</taxon>
        <taxon>Mya</taxon>
    </lineage>
</organism>
<dbReference type="EMBL" id="CP111020">
    <property type="protein sequence ID" value="WAR13715.1"/>
    <property type="molecule type" value="Genomic_DNA"/>
</dbReference>
<gene>
    <name evidence="1" type="ORF">MAR_003820</name>
</gene>
<accession>A0ABY7EUT5</accession>
<keyword evidence="2" id="KW-1185">Reference proteome</keyword>
<dbReference type="Proteomes" id="UP001164746">
    <property type="component" value="Chromosome 9"/>
</dbReference>
<evidence type="ECO:0000313" key="1">
    <source>
        <dbReference type="EMBL" id="WAR13715.1"/>
    </source>
</evidence>
<sequence>MKTASIGQAIMYATRPRVSHNTDTPGFSGEFIQYVADNVDHKIRTLDGNNTFHGMEMIAAVTSATKSTNPILRANATPHDISMASRVPILFHKEEGQGTDTVTYQKLAIMEAQDPTADMEDTHPVCLTKVGMVCDDAVCNAWQPSREIILRLSPNLPMIDMNPSDATCIFSTLKFVSEHARRHHVKPIITLDPPLWWKALMIISAEPEGNDLNNIVLRLGGFHTEMSFLGAIGHLMAESGLQ</sequence>
<name>A0ABY7EUT5_MYAAR</name>
<dbReference type="PANTHER" id="PTHR46704">
    <property type="entry name" value="CXC DOMAIN-CONTAINING PROTEIN-RELATED"/>
    <property type="match status" value="1"/>
</dbReference>